<organism evidence="2 3">
    <name type="scientific">Sistotremastrum niveocremeum HHB9708</name>
    <dbReference type="NCBI Taxonomy" id="1314777"/>
    <lineage>
        <taxon>Eukaryota</taxon>
        <taxon>Fungi</taxon>
        <taxon>Dikarya</taxon>
        <taxon>Basidiomycota</taxon>
        <taxon>Agaricomycotina</taxon>
        <taxon>Agaricomycetes</taxon>
        <taxon>Sistotremastrales</taxon>
        <taxon>Sistotremastraceae</taxon>
        <taxon>Sertulicium</taxon>
        <taxon>Sertulicium niveocremeum</taxon>
    </lineage>
</organism>
<name>A0A164P3F5_9AGAM</name>
<reference evidence="2 3" key="1">
    <citation type="journal article" date="2016" name="Mol. Biol. Evol.">
        <title>Comparative Genomics of Early-Diverging Mushroom-Forming Fungi Provides Insights into the Origins of Lignocellulose Decay Capabilities.</title>
        <authorList>
            <person name="Nagy L.G."/>
            <person name="Riley R."/>
            <person name="Tritt A."/>
            <person name="Adam C."/>
            <person name="Daum C."/>
            <person name="Floudas D."/>
            <person name="Sun H."/>
            <person name="Yadav J.S."/>
            <person name="Pangilinan J."/>
            <person name="Larsson K.H."/>
            <person name="Matsuura K."/>
            <person name="Barry K."/>
            <person name="Labutti K."/>
            <person name="Kuo R."/>
            <person name="Ohm R.A."/>
            <person name="Bhattacharya S.S."/>
            <person name="Shirouzu T."/>
            <person name="Yoshinaga Y."/>
            <person name="Martin F.M."/>
            <person name="Grigoriev I.V."/>
            <person name="Hibbett D.S."/>
        </authorList>
    </citation>
    <scope>NUCLEOTIDE SEQUENCE [LARGE SCALE GENOMIC DNA]</scope>
    <source>
        <strain evidence="2 3">HHB9708</strain>
    </source>
</reference>
<accession>A0A164P3F5</accession>
<dbReference type="OrthoDB" id="3269759at2759"/>
<evidence type="ECO:0000313" key="3">
    <source>
        <dbReference type="Proteomes" id="UP000076722"/>
    </source>
</evidence>
<dbReference type="Proteomes" id="UP000076722">
    <property type="component" value="Unassembled WGS sequence"/>
</dbReference>
<keyword evidence="3" id="KW-1185">Reference proteome</keyword>
<dbReference type="Pfam" id="PF14223">
    <property type="entry name" value="Retrotran_gag_2"/>
    <property type="match status" value="1"/>
</dbReference>
<evidence type="ECO:0000256" key="1">
    <source>
        <dbReference type="SAM" id="MobiDB-lite"/>
    </source>
</evidence>
<gene>
    <name evidence="2" type="ORF">SISNIDRAFT_418428</name>
</gene>
<protein>
    <submittedName>
        <fullName evidence="2">Uncharacterized protein</fullName>
    </submittedName>
</protein>
<dbReference type="AlphaFoldDB" id="A0A164P3F5"/>
<evidence type="ECO:0000313" key="2">
    <source>
        <dbReference type="EMBL" id="KZS88321.1"/>
    </source>
</evidence>
<feature type="region of interest" description="Disordered" evidence="1">
    <location>
        <begin position="46"/>
        <end position="65"/>
    </location>
</feature>
<sequence length="159" mass="18159">MSLTTSPANKLLTPIRLEDGGKNWILYKTTMQSILTAYKLKNHLLGNISPPSPPDPKTATDDQKKTHVEAMDKWEQEQEFAKSILRQSIVESLQIKTLDAATCNDMWKLICAEYEAQSQLTLVDIFHKLTNIRCGDKEDPRDCVDRMCKIRIVVILNKK</sequence>
<dbReference type="EMBL" id="KV419438">
    <property type="protein sequence ID" value="KZS88321.1"/>
    <property type="molecule type" value="Genomic_DNA"/>
</dbReference>
<proteinExistence type="predicted"/>
<dbReference type="STRING" id="1314777.A0A164P3F5"/>